<feature type="coiled-coil region" evidence="1">
    <location>
        <begin position="180"/>
        <end position="235"/>
    </location>
</feature>
<dbReference type="PANTHER" id="PTHR32309:SF31">
    <property type="entry name" value="CAPSULAR EXOPOLYSACCHARIDE FAMILY"/>
    <property type="match status" value="1"/>
</dbReference>
<gene>
    <name evidence="4" type="ORF">FOY91_05160</name>
</gene>
<proteinExistence type="predicted"/>
<dbReference type="Pfam" id="PF13807">
    <property type="entry name" value="GNVR"/>
    <property type="match status" value="1"/>
</dbReference>
<dbReference type="OrthoDB" id="9795292at2"/>
<comment type="caution">
    <text evidence="4">The sequence shown here is derived from an EMBL/GenBank/DDBJ whole genome shotgun (WGS) entry which is preliminary data.</text>
</comment>
<dbReference type="RefSeq" id="WP_145148823.1">
    <property type="nucleotide sequence ID" value="NZ_VNIM01000013.1"/>
</dbReference>
<keyword evidence="5" id="KW-1185">Reference proteome</keyword>
<dbReference type="InterPro" id="IPR032807">
    <property type="entry name" value="GNVR"/>
</dbReference>
<feature type="transmembrane region" description="Helical" evidence="2">
    <location>
        <begin position="424"/>
        <end position="445"/>
    </location>
</feature>
<organism evidence="4 5">
    <name type="scientific">Alterirhizorhabdus solaris</name>
    <dbReference type="NCBI Taxonomy" id="2529389"/>
    <lineage>
        <taxon>Bacteria</taxon>
        <taxon>Pseudomonadati</taxon>
        <taxon>Pseudomonadota</taxon>
        <taxon>Alphaproteobacteria</taxon>
        <taxon>Sphingomonadales</taxon>
        <taxon>Rhizorhabdaceae</taxon>
        <taxon>Alterirhizorhabdus</taxon>
    </lineage>
</organism>
<dbReference type="Proteomes" id="UP000318681">
    <property type="component" value="Unassembled WGS sequence"/>
</dbReference>
<reference evidence="4 5" key="1">
    <citation type="submission" date="2019-07" db="EMBL/GenBank/DDBJ databases">
        <title>Sphingomonas solaris sp. nov., isolated from a solar panel from Boston, Massachusetts.</title>
        <authorList>
            <person name="Tanner K."/>
            <person name="Pascual J."/>
            <person name="Mancuso C."/>
            <person name="Pereto J."/>
            <person name="Khalil A."/>
            <person name="Vilanova C."/>
        </authorList>
    </citation>
    <scope>NUCLEOTIDE SEQUENCE [LARGE SCALE GENOMIC DNA]</scope>
    <source>
        <strain evidence="4 5">R4DWN</strain>
    </source>
</reference>
<feature type="transmembrane region" description="Helical" evidence="2">
    <location>
        <begin position="20"/>
        <end position="40"/>
    </location>
</feature>
<evidence type="ECO:0000313" key="4">
    <source>
        <dbReference type="EMBL" id="TVV76130.1"/>
    </source>
</evidence>
<dbReference type="NCBIfam" id="TIGR03007">
    <property type="entry name" value="pepcterm_ChnLen"/>
    <property type="match status" value="1"/>
</dbReference>
<accession>A0A558R9R7</accession>
<name>A0A558R9R7_9SPHN</name>
<dbReference type="InterPro" id="IPR014345">
    <property type="entry name" value="XrtA_polysacc_chain"/>
</dbReference>
<dbReference type="AlphaFoldDB" id="A0A558R9R7"/>
<evidence type="ECO:0000256" key="2">
    <source>
        <dbReference type="SAM" id="Phobius"/>
    </source>
</evidence>
<keyword evidence="2" id="KW-0812">Transmembrane</keyword>
<dbReference type="PANTHER" id="PTHR32309">
    <property type="entry name" value="TYROSINE-PROTEIN KINASE"/>
    <property type="match status" value="1"/>
</dbReference>
<keyword evidence="2" id="KW-0472">Membrane</keyword>
<evidence type="ECO:0000313" key="5">
    <source>
        <dbReference type="Proteomes" id="UP000318681"/>
    </source>
</evidence>
<evidence type="ECO:0000256" key="1">
    <source>
        <dbReference type="SAM" id="Coils"/>
    </source>
</evidence>
<feature type="transmembrane region" description="Helical" evidence="2">
    <location>
        <begin position="485"/>
        <end position="508"/>
    </location>
</feature>
<evidence type="ECO:0000259" key="3">
    <source>
        <dbReference type="Pfam" id="PF13807"/>
    </source>
</evidence>
<keyword evidence="1" id="KW-0175">Coiled coil</keyword>
<feature type="domain" description="Tyrosine-protein kinase G-rich" evidence="3">
    <location>
        <begin position="368"/>
        <end position="445"/>
    </location>
</feature>
<sequence>MNGIYDEIRIAVHQVWHRRWLALAVMWGICLAGWLVIALIPNSYESGARLFVQMQSILPEKMGISTGERMADIDRVRQTLTSAENLERVVRSTDLVVQAGNAGDVDEMVARLQRNITVKSPQDNMFEIGVRTSGGGLTDAQNARLAKTVTEKLLDLFVAENLAGDRAETGDTIRFLDGELARREKALQVAEQARAAFEQKYVGLLPGVGSIAQRMEAARSESQDVEANLMAAQSALSALNGQLGSTPATVAAPSFGGGSVGGARGRIAALEAQISDDQAKGWTEAHPDVIAARQQINRLRGAAASEGRGGSTVGTTPNPMYMTLRSMQAEKQATVAALTARRAQIGSDMSQFAAKQAAEPGVVAEQSRLNRDYDVLKAQYDKLLSDREDVRLRSDVATKTDSISFRVIDPPYLPRVPVSPNRPLLLALVLVLGIAGGVGAAFAKAQLQTTYATAERLARASGLPVLGAVGEVLTPANIVDRRKRLVWFAGGAGALGACFALLLLVEFVQRGMMA</sequence>
<dbReference type="EMBL" id="VNIM01000013">
    <property type="protein sequence ID" value="TVV76130.1"/>
    <property type="molecule type" value="Genomic_DNA"/>
</dbReference>
<dbReference type="InterPro" id="IPR050445">
    <property type="entry name" value="Bact_polysacc_biosynth/exp"/>
</dbReference>
<protein>
    <submittedName>
        <fullName evidence="4">Chain-length determining protein</fullName>
    </submittedName>
</protein>
<keyword evidence="2" id="KW-1133">Transmembrane helix</keyword>